<dbReference type="SUPFAM" id="SSF53448">
    <property type="entry name" value="Nucleotide-diphospho-sugar transferases"/>
    <property type="match status" value="1"/>
</dbReference>
<dbReference type="RefSeq" id="WP_254166734.1">
    <property type="nucleotide sequence ID" value="NZ_JANAFB010000020.1"/>
</dbReference>
<reference evidence="3" key="1">
    <citation type="submission" date="2022-06" db="EMBL/GenBank/DDBJ databases">
        <title>Rothia sp. isolated from sandalwood seedling.</title>
        <authorList>
            <person name="Tuikhar N."/>
            <person name="Kirdat K."/>
            <person name="Thorat V."/>
            <person name="Swetha P."/>
            <person name="Padma S."/>
            <person name="Sundararaj R."/>
            <person name="Yadav A."/>
        </authorList>
    </citation>
    <scope>NUCLEOTIDE SEQUENCE</scope>
    <source>
        <strain evidence="3">AR01</strain>
    </source>
</reference>
<comment type="caution">
    <text evidence="3">The sequence shown here is derived from an EMBL/GenBank/DDBJ whole genome shotgun (WGS) entry which is preliminary data.</text>
</comment>
<evidence type="ECO:0000259" key="1">
    <source>
        <dbReference type="Pfam" id="PF00535"/>
    </source>
</evidence>
<evidence type="ECO:0000313" key="3">
    <source>
        <dbReference type="EMBL" id="MCP3426184.1"/>
    </source>
</evidence>
<dbReference type="SUPFAM" id="SSF53756">
    <property type="entry name" value="UDP-Glycosyltransferase/glycogen phosphorylase"/>
    <property type="match status" value="1"/>
</dbReference>
<accession>A0A9X2HF82</accession>
<name>A0A9X2HF82_9MICC</name>
<feature type="domain" description="Glycosyltransferase 2-like" evidence="1">
    <location>
        <begin position="491"/>
        <end position="579"/>
    </location>
</feature>
<feature type="domain" description="Spore protein YkvP/CgeB glycosyl transferase-like" evidence="2">
    <location>
        <begin position="303"/>
        <end position="428"/>
    </location>
</feature>
<dbReference type="Gene3D" id="3.40.50.2000">
    <property type="entry name" value="Glycogen Phosphorylase B"/>
    <property type="match status" value="1"/>
</dbReference>
<dbReference type="Pfam" id="PF13524">
    <property type="entry name" value="Glyco_trans_1_2"/>
    <property type="match status" value="1"/>
</dbReference>
<keyword evidence="3" id="KW-0328">Glycosyltransferase</keyword>
<dbReference type="AlphaFoldDB" id="A0A9X2HF82"/>
<evidence type="ECO:0000313" key="4">
    <source>
        <dbReference type="Proteomes" id="UP001139502"/>
    </source>
</evidence>
<gene>
    <name evidence="3" type="ORF">NBM05_09235</name>
</gene>
<dbReference type="EMBL" id="JANAFB010000020">
    <property type="protein sequence ID" value="MCP3426184.1"/>
    <property type="molecule type" value="Genomic_DNA"/>
</dbReference>
<keyword evidence="4" id="KW-1185">Reference proteome</keyword>
<proteinExistence type="predicted"/>
<evidence type="ECO:0000259" key="2">
    <source>
        <dbReference type="Pfam" id="PF13524"/>
    </source>
</evidence>
<dbReference type="InterPro" id="IPR029044">
    <property type="entry name" value="Nucleotide-diphossugar_trans"/>
</dbReference>
<protein>
    <submittedName>
        <fullName evidence="3">Glycosyltransferase</fullName>
        <ecNumber evidence="3">2.4.-.-</ecNumber>
    </submittedName>
</protein>
<dbReference type="InterPro" id="IPR001173">
    <property type="entry name" value="Glyco_trans_2-like"/>
</dbReference>
<dbReference type="Pfam" id="PF00535">
    <property type="entry name" value="Glycos_transf_2"/>
    <property type="match status" value="1"/>
</dbReference>
<dbReference type="InterPro" id="IPR055259">
    <property type="entry name" value="YkvP/CgeB_Glyco_trans-like"/>
</dbReference>
<keyword evidence="3" id="KW-0808">Transferase</keyword>
<dbReference type="GO" id="GO:0016757">
    <property type="term" value="F:glycosyltransferase activity"/>
    <property type="evidence" value="ECO:0007669"/>
    <property type="project" value="UniProtKB-KW"/>
</dbReference>
<dbReference type="Proteomes" id="UP001139502">
    <property type="component" value="Unassembled WGS sequence"/>
</dbReference>
<organism evidence="3 4">
    <name type="scientific">Rothia santali</name>
    <dbReference type="NCBI Taxonomy" id="2949643"/>
    <lineage>
        <taxon>Bacteria</taxon>
        <taxon>Bacillati</taxon>
        <taxon>Actinomycetota</taxon>
        <taxon>Actinomycetes</taxon>
        <taxon>Micrococcales</taxon>
        <taxon>Micrococcaceae</taxon>
        <taxon>Rothia</taxon>
    </lineage>
</organism>
<sequence length="677" mass="75121">MRSPRVGTVLSLRRTLWHLRHGGLQQARKHLRRVKLGLDVGPGPSAVAPGAVAAAPGAPVTTATPTSRQSRPFGARAGISPGGAPAGYTLDFLPAEPTDRPRRFADLTVATILDDFSELAWGYEFTTVAMTPEGWRRDLERHEVDLLLVESAWAGSGKAWQYQLTGSKAPSEELRALVARCRELGIPAVFWNKEDPPHFEDFLDTARLFDAVFTSDSRLLETYREALGHDRVAPLPFAAQDAMHNPIRPQWGFHERDVAFAGMYFAHKFPERREQMHLLLGAAEEASRRMPTGLEIFSRFLGDDERYQFPEPYDRRVVGGLPYAKMLTAYKGYKAFLNVNSVTESPSMCARRVFEITASGTPVVTTRSEAIPRFFTENQVPVVDTPEQARDVLRALVRSPELNDRTVHLAQRTIWRHHTYSHRAVDVLRAAGLEHDAGGVPFAERLRLPSVSALVSTNRPHQLEHVIRTVGAFQDVETELVLLTHGFTPEEGHVARLAREAGLADVRLLRAEAEVPLGACLNRLVAAAGGEVLTKVDDDDLYGPQYLADLLRAMRFSGADVVGKQAHYMYLKETDATLLRFAEREHRWTDFVMGPTITGTAAAFRDTPFAEVSRGEDSNFLASVLDAGGRIYSADRFNFCQMRHAAGGGHAWAVEDREILATGDVKYYGLNMAHVIA</sequence>
<dbReference type="EC" id="2.4.-.-" evidence="3"/>
<dbReference type="Gene3D" id="3.90.550.10">
    <property type="entry name" value="Spore Coat Polysaccharide Biosynthesis Protein SpsA, Chain A"/>
    <property type="match status" value="1"/>
</dbReference>